<dbReference type="Proteomes" id="UP000185003">
    <property type="component" value="Unassembled WGS sequence"/>
</dbReference>
<sequence>MYWLQFGAGIIFRVIRITVSRKREAAWATENVSALESAYGARLREDARRNIINSYSIYVPMIVRAFSNLRGRKVSEGERERMLHYFICSTTFDDFTDRAELSQEELYNIAYMPESYIPKRIEEQVFLHAHSLLSQFVKQKAAYGEATRGLFQAQIDSAMQTDSSITDADLYRVTIGKGSYAVLLCSFYLDEEVSPAERQCWFYLGGIIQLTNDLFDIWKDLQAGVQTLPVRMRDAYAFHAFFMGMVNSLEAEINALDTSTERKQQFLLDMMAICSFGEFAISRLQAIQQGRPELPDFKDLPRKAFIVDMEKPSGIWHCMRFTWRRCVQWRKLHGSSKPLPV</sequence>
<accession>A0A1N6EDW7</accession>
<keyword evidence="2" id="KW-1185">Reference proteome</keyword>
<reference evidence="1 2" key="1">
    <citation type="submission" date="2016-11" db="EMBL/GenBank/DDBJ databases">
        <authorList>
            <person name="Jaros S."/>
            <person name="Januszkiewicz K."/>
            <person name="Wedrychowicz H."/>
        </authorList>
    </citation>
    <scope>NUCLEOTIDE SEQUENCE [LARGE SCALE GENOMIC DNA]</scope>
    <source>
        <strain evidence="1 2">DSM 24787</strain>
    </source>
</reference>
<name>A0A1N6EDW7_9BACT</name>
<evidence type="ECO:0008006" key="3">
    <source>
        <dbReference type="Google" id="ProtNLM"/>
    </source>
</evidence>
<dbReference type="EMBL" id="FSRA01000001">
    <property type="protein sequence ID" value="SIN81200.1"/>
    <property type="molecule type" value="Genomic_DNA"/>
</dbReference>
<dbReference type="AlphaFoldDB" id="A0A1N6EDW7"/>
<protein>
    <recommendedName>
        <fullName evidence="3">Phytoene/squalene synthetase</fullName>
    </recommendedName>
</protein>
<dbReference type="OrthoDB" id="658381at2"/>
<dbReference type="STRING" id="536979.SAMN04488055_1519"/>
<dbReference type="SUPFAM" id="SSF48576">
    <property type="entry name" value="Terpenoid synthases"/>
    <property type="match status" value="1"/>
</dbReference>
<dbReference type="InterPro" id="IPR008949">
    <property type="entry name" value="Isoprenoid_synthase_dom_sf"/>
</dbReference>
<gene>
    <name evidence="1" type="ORF">SAMN04488055_1519</name>
</gene>
<evidence type="ECO:0000313" key="2">
    <source>
        <dbReference type="Proteomes" id="UP000185003"/>
    </source>
</evidence>
<evidence type="ECO:0000313" key="1">
    <source>
        <dbReference type="EMBL" id="SIN81200.1"/>
    </source>
</evidence>
<dbReference type="RefSeq" id="WP_074238658.1">
    <property type="nucleotide sequence ID" value="NZ_FSRA01000001.1"/>
</dbReference>
<proteinExistence type="predicted"/>
<organism evidence="1 2">
    <name type="scientific">Chitinophaga niabensis</name>
    <dbReference type="NCBI Taxonomy" id="536979"/>
    <lineage>
        <taxon>Bacteria</taxon>
        <taxon>Pseudomonadati</taxon>
        <taxon>Bacteroidota</taxon>
        <taxon>Chitinophagia</taxon>
        <taxon>Chitinophagales</taxon>
        <taxon>Chitinophagaceae</taxon>
        <taxon>Chitinophaga</taxon>
    </lineage>
</organism>